<evidence type="ECO:0000313" key="14">
    <source>
        <dbReference type="EMBL" id="MCB5162661.1"/>
    </source>
</evidence>
<accession>A0A9X1IR13</accession>
<sequence>MNEVPLGILGGILFCLILLSAFFSSSETGMLSINKYRLKHLVKGKNKSAMKVSSLLERPDRLIGVILIGNNFVNILASAIATIIAVRIWGDAGVAIATAALTMVVLIFAEVTPKTLAALHPEKIAFPASWILAILLKVLYPLVFLVNTLSNGLLRLIGVSTAQGNQDTLDSEELRTVVNEASGLIPAAHQEMLISILDLEKVSVEDIMIPRNDVVGIDIEDSIEEIIEQICQSRHTRMPVYNGEINKVIGILHARHAAMFLRDPEPSKAALLKATFEPYFIPESTSLNTVLLNFQKDHQQMGIVVDEYGDVQGIAALEDVLEEIVGEFTPPTQDEEEEIQILDDGAFRIEGSTHIREINKTLDWHLPTDGPKTLNGLIIETLEFIPEHPISLKVGHYIIEIQEIEDKVVKYARVQLKR</sequence>
<dbReference type="PROSITE" id="PS51846">
    <property type="entry name" value="CNNM"/>
    <property type="match status" value="1"/>
</dbReference>
<keyword evidence="15" id="KW-1185">Reference proteome</keyword>
<dbReference type="InterPro" id="IPR002550">
    <property type="entry name" value="CNNM"/>
</dbReference>
<dbReference type="SUPFAM" id="SSF54631">
    <property type="entry name" value="CBS-domain pair"/>
    <property type="match status" value="1"/>
</dbReference>
<evidence type="ECO:0000259" key="12">
    <source>
        <dbReference type="PROSITE" id="PS51371"/>
    </source>
</evidence>
<evidence type="ECO:0000256" key="11">
    <source>
        <dbReference type="SAM" id="Phobius"/>
    </source>
</evidence>
<reference evidence="14" key="1">
    <citation type="submission" date="2021-10" db="EMBL/GenBank/DDBJ databases">
        <title>Marinomonas pontica sp. nov., isolated from the Black Sea.</title>
        <authorList>
            <person name="Zhao L.-H."/>
            <person name="Xue J.-H."/>
        </authorList>
    </citation>
    <scope>NUCLEOTIDE SEQUENCE</scope>
    <source>
        <strain evidence="14">E8</strain>
    </source>
</reference>
<evidence type="ECO:0000256" key="10">
    <source>
        <dbReference type="PROSITE-ProRule" id="PRU01193"/>
    </source>
</evidence>
<comment type="caution">
    <text evidence="14">The sequence shown here is derived from an EMBL/GenBank/DDBJ whole genome shotgun (WGS) entry which is preliminary data.</text>
</comment>
<evidence type="ECO:0000313" key="15">
    <source>
        <dbReference type="Proteomes" id="UP001139095"/>
    </source>
</evidence>
<dbReference type="InterPro" id="IPR044751">
    <property type="entry name" value="Ion_transp-like_CBS"/>
</dbReference>
<feature type="transmembrane region" description="Helical" evidence="11">
    <location>
        <begin position="124"/>
        <end position="146"/>
    </location>
</feature>
<protein>
    <submittedName>
        <fullName evidence="14">HlyC/CorC family transporter</fullName>
    </submittedName>
</protein>
<dbReference type="GO" id="GO:0005886">
    <property type="term" value="C:plasma membrane"/>
    <property type="evidence" value="ECO:0007669"/>
    <property type="project" value="UniProtKB-SubCell"/>
</dbReference>
<keyword evidence="8 10" id="KW-0472">Membrane</keyword>
<name>A0A9X1IR13_9GAMM</name>
<dbReference type="PANTHER" id="PTHR22777:SF32">
    <property type="entry name" value="UPF0053 INNER MEMBRANE PROTEIN YFJD"/>
    <property type="match status" value="1"/>
</dbReference>
<dbReference type="Pfam" id="PF00571">
    <property type="entry name" value="CBS"/>
    <property type="match status" value="2"/>
</dbReference>
<evidence type="ECO:0000259" key="13">
    <source>
        <dbReference type="PROSITE" id="PS51846"/>
    </source>
</evidence>
<feature type="transmembrane region" description="Helical" evidence="11">
    <location>
        <begin position="62"/>
        <end position="86"/>
    </location>
</feature>
<dbReference type="AlphaFoldDB" id="A0A9X1IR13"/>
<evidence type="ECO:0000256" key="3">
    <source>
        <dbReference type="ARBA" id="ARBA00022475"/>
    </source>
</evidence>
<dbReference type="InterPro" id="IPR000644">
    <property type="entry name" value="CBS_dom"/>
</dbReference>
<feature type="domain" description="CBS" evidence="12">
    <location>
        <begin position="274"/>
        <end position="332"/>
    </location>
</feature>
<keyword evidence="6 10" id="KW-1133">Transmembrane helix</keyword>
<evidence type="ECO:0000256" key="1">
    <source>
        <dbReference type="ARBA" id="ARBA00004651"/>
    </source>
</evidence>
<dbReference type="Pfam" id="PF03471">
    <property type="entry name" value="CorC_HlyC"/>
    <property type="match status" value="1"/>
</dbReference>
<dbReference type="EMBL" id="JAJATW010000020">
    <property type="protein sequence ID" value="MCB5162661.1"/>
    <property type="molecule type" value="Genomic_DNA"/>
</dbReference>
<gene>
    <name evidence="14" type="ORF">LG368_12230</name>
</gene>
<evidence type="ECO:0000256" key="5">
    <source>
        <dbReference type="ARBA" id="ARBA00022737"/>
    </source>
</evidence>
<keyword evidence="5" id="KW-0677">Repeat</keyword>
<keyword evidence="4 10" id="KW-0812">Transmembrane</keyword>
<feature type="transmembrane region" description="Helical" evidence="11">
    <location>
        <begin position="92"/>
        <end position="112"/>
    </location>
</feature>
<dbReference type="InterPro" id="IPR005170">
    <property type="entry name" value="Transptr-assoc_dom"/>
</dbReference>
<dbReference type="PROSITE" id="PS51371">
    <property type="entry name" value="CBS"/>
    <property type="match status" value="2"/>
</dbReference>
<organism evidence="14 15">
    <name type="scientific">Marinomonas algarum</name>
    <dbReference type="NCBI Taxonomy" id="2883105"/>
    <lineage>
        <taxon>Bacteria</taxon>
        <taxon>Pseudomonadati</taxon>
        <taxon>Pseudomonadota</taxon>
        <taxon>Gammaproteobacteria</taxon>
        <taxon>Oceanospirillales</taxon>
        <taxon>Oceanospirillaceae</taxon>
        <taxon>Marinomonas</taxon>
    </lineage>
</organism>
<dbReference type="Pfam" id="PF01595">
    <property type="entry name" value="CNNM"/>
    <property type="match status" value="1"/>
</dbReference>
<dbReference type="Gene3D" id="3.30.465.10">
    <property type="match status" value="1"/>
</dbReference>
<evidence type="ECO:0000256" key="4">
    <source>
        <dbReference type="ARBA" id="ARBA00022692"/>
    </source>
</evidence>
<dbReference type="SMART" id="SM01091">
    <property type="entry name" value="CorC_HlyC"/>
    <property type="match status" value="1"/>
</dbReference>
<keyword evidence="3" id="KW-1003">Cell membrane</keyword>
<keyword evidence="7 9" id="KW-0129">CBS domain</keyword>
<dbReference type="Gene3D" id="3.10.580.10">
    <property type="entry name" value="CBS-domain"/>
    <property type="match status" value="1"/>
</dbReference>
<feature type="transmembrane region" description="Helical" evidence="11">
    <location>
        <begin position="6"/>
        <end position="25"/>
    </location>
</feature>
<dbReference type="PANTHER" id="PTHR22777">
    <property type="entry name" value="HEMOLYSIN-RELATED"/>
    <property type="match status" value="1"/>
</dbReference>
<evidence type="ECO:0000256" key="6">
    <source>
        <dbReference type="ARBA" id="ARBA00022989"/>
    </source>
</evidence>
<evidence type="ECO:0000256" key="7">
    <source>
        <dbReference type="ARBA" id="ARBA00023122"/>
    </source>
</evidence>
<dbReference type="InterPro" id="IPR016169">
    <property type="entry name" value="FAD-bd_PCMH_sub2"/>
</dbReference>
<dbReference type="InterPro" id="IPR036318">
    <property type="entry name" value="FAD-bd_PCMH-like_sf"/>
</dbReference>
<evidence type="ECO:0000256" key="9">
    <source>
        <dbReference type="PROSITE-ProRule" id="PRU00703"/>
    </source>
</evidence>
<dbReference type="InterPro" id="IPR046342">
    <property type="entry name" value="CBS_dom_sf"/>
</dbReference>
<dbReference type="RefSeq" id="WP_226755010.1">
    <property type="nucleotide sequence ID" value="NZ_JAJATW010000020.1"/>
</dbReference>
<dbReference type="Proteomes" id="UP001139095">
    <property type="component" value="Unassembled WGS sequence"/>
</dbReference>
<dbReference type="NCBIfam" id="NF008604">
    <property type="entry name" value="PRK11573.1"/>
    <property type="match status" value="1"/>
</dbReference>
<comment type="similarity">
    <text evidence="2">Belongs to the UPF0053 family.</text>
</comment>
<comment type="subcellular location">
    <subcellularLocation>
        <location evidence="1">Cell membrane</location>
        <topology evidence="1">Multi-pass membrane protein</topology>
    </subcellularLocation>
</comment>
<evidence type="ECO:0000256" key="2">
    <source>
        <dbReference type="ARBA" id="ARBA00006337"/>
    </source>
</evidence>
<dbReference type="CDD" id="cd04590">
    <property type="entry name" value="CBS_pair_CorC_HlyC_assoc"/>
    <property type="match status" value="1"/>
</dbReference>
<dbReference type="SUPFAM" id="SSF56176">
    <property type="entry name" value="FAD-binding/transporter-associated domain-like"/>
    <property type="match status" value="1"/>
</dbReference>
<proteinExistence type="inferred from homology"/>
<evidence type="ECO:0000256" key="8">
    <source>
        <dbReference type="ARBA" id="ARBA00023136"/>
    </source>
</evidence>
<dbReference type="GO" id="GO:0050660">
    <property type="term" value="F:flavin adenine dinucleotide binding"/>
    <property type="evidence" value="ECO:0007669"/>
    <property type="project" value="InterPro"/>
</dbReference>
<feature type="domain" description="CNNM transmembrane" evidence="13">
    <location>
        <begin position="2"/>
        <end position="191"/>
    </location>
</feature>
<feature type="domain" description="CBS" evidence="12">
    <location>
        <begin position="208"/>
        <end position="267"/>
    </location>
</feature>